<organism evidence="2 4">
    <name type="scientific">Medicago truncatula</name>
    <name type="common">Barrel medic</name>
    <name type="synonym">Medicago tribuloides</name>
    <dbReference type="NCBI Taxonomy" id="3880"/>
    <lineage>
        <taxon>Eukaryota</taxon>
        <taxon>Viridiplantae</taxon>
        <taxon>Streptophyta</taxon>
        <taxon>Embryophyta</taxon>
        <taxon>Tracheophyta</taxon>
        <taxon>Spermatophyta</taxon>
        <taxon>Magnoliopsida</taxon>
        <taxon>eudicotyledons</taxon>
        <taxon>Gunneridae</taxon>
        <taxon>Pentapetalae</taxon>
        <taxon>rosids</taxon>
        <taxon>fabids</taxon>
        <taxon>Fabales</taxon>
        <taxon>Fabaceae</taxon>
        <taxon>Papilionoideae</taxon>
        <taxon>50 kb inversion clade</taxon>
        <taxon>NPAAA clade</taxon>
        <taxon>Hologalegina</taxon>
        <taxon>IRL clade</taxon>
        <taxon>Trifolieae</taxon>
        <taxon>Medicago</taxon>
    </lineage>
</organism>
<dbReference type="HOGENOM" id="CLU_1680555_0_0_1"/>
<dbReference type="InterPro" id="IPR002109">
    <property type="entry name" value="Glutaredoxin"/>
</dbReference>
<dbReference type="PANTHER" id="PTHR45669">
    <property type="entry name" value="GLUTAREDOXIN DOMAIN-CONTAINING CYSTEINE-RICH PROTEIN CG12206-RELATED"/>
    <property type="match status" value="1"/>
</dbReference>
<feature type="domain" description="Glutaredoxin" evidence="1">
    <location>
        <begin position="72"/>
        <end position="139"/>
    </location>
</feature>
<proteinExistence type="predicted"/>
<dbReference type="EnsemblPlants" id="KEH27903">
    <property type="protein sequence ID" value="KEH27903"/>
    <property type="gene ID" value="MTR_5g048870"/>
</dbReference>
<keyword evidence="4" id="KW-1185">Reference proteome</keyword>
<dbReference type="Gene3D" id="3.40.30.10">
    <property type="entry name" value="Glutaredoxin"/>
    <property type="match status" value="1"/>
</dbReference>
<dbReference type="Pfam" id="PF00462">
    <property type="entry name" value="Glutaredoxin"/>
    <property type="match status" value="1"/>
</dbReference>
<reference evidence="3" key="3">
    <citation type="submission" date="2015-04" db="UniProtKB">
        <authorList>
            <consortium name="EnsemblPlants"/>
        </authorList>
    </citation>
    <scope>IDENTIFICATION</scope>
    <source>
        <strain evidence="3">cv. Jemalong A17</strain>
    </source>
</reference>
<name>A0A072UFM8_MEDTR</name>
<accession>A0A072UFM8</accession>
<dbReference type="PANTHER" id="PTHR45669:SF30">
    <property type="entry name" value="OS04G0641300 PROTEIN"/>
    <property type="match status" value="1"/>
</dbReference>
<evidence type="ECO:0000259" key="1">
    <source>
        <dbReference type="Pfam" id="PF00462"/>
    </source>
</evidence>
<gene>
    <name evidence="2" type="ordered locus">MTR_5g048870</name>
</gene>
<dbReference type="PROSITE" id="PS51354">
    <property type="entry name" value="GLUTAREDOXIN_2"/>
    <property type="match status" value="1"/>
</dbReference>
<dbReference type="Proteomes" id="UP000002051">
    <property type="component" value="Chromosome 5"/>
</dbReference>
<dbReference type="InterPro" id="IPR036249">
    <property type="entry name" value="Thioredoxin-like_sf"/>
</dbReference>
<evidence type="ECO:0000313" key="3">
    <source>
        <dbReference type="EnsemblPlants" id="KEH27903"/>
    </source>
</evidence>
<dbReference type="EMBL" id="CM001221">
    <property type="protein sequence ID" value="KEH27903.1"/>
    <property type="molecule type" value="Genomic_DNA"/>
</dbReference>
<dbReference type="SUPFAM" id="SSF52833">
    <property type="entry name" value="Thioredoxin-like"/>
    <property type="match status" value="1"/>
</dbReference>
<evidence type="ECO:0000313" key="2">
    <source>
        <dbReference type="EMBL" id="KEH27903.1"/>
    </source>
</evidence>
<sequence length="157" mass="18177">MIIEDRSNDLNLNVKVLNFDDCKVMSSFKKSLQEKQEGMDTKKKKKIEEKNIIDNVVVNFKIAPYEKKEKVVLYFTSLRMVRKTYENCCKVRMILKGLGIRVDERYVSIHLGFNEELKELLGGGYYGKGGLPKVFIGKKNIAGVEEIQKLHDDKKLE</sequence>
<reference evidence="2 4" key="1">
    <citation type="journal article" date="2011" name="Nature">
        <title>The Medicago genome provides insight into the evolution of rhizobial symbioses.</title>
        <authorList>
            <person name="Young N.D."/>
            <person name="Debelle F."/>
            <person name="Oldroyd G.E."/>
            <person name="Geurts R."/>
            <person name="Cannon S.B."/>
            <person name="Udvardi M.K."/>
            <person name="Benedito V.A."/>
            <person name="Mayer K.F."/>
            <person name="Gouzy J."/>
            <person name="Schoof H."/>
            <person name="Van de Peer Y."/>
            <person name="Proost S."/>
            <person name="Cook D.R."/>
            <person name="Meyers B.C."/>
            <person name="Spannagl M."/>
            <person name="Cheung F."/>
            <person name="De Mita S."/>
            <person name="Krishnakumar V."/>
            <person name="Gundlach H."/>
            <person name="Zhou S."/>
            <person name="Mudge J."/>
            <person name="Bharti A.K."/>
            <person name="Murray J.D."/>
            <person name="Naoumkina M.A."/>
            <person name="Rosen B."/>
            <person name="Silverstein K.A."/>
            <person name="Tang H."/>
            <person name="Rombauts S."/>
            <person name="Zhao P.X."/>
            <person name="Zhou P."/>
            <person name="Barbe V."/>
            <person name="Bardou P."/>
            <person name="Bechner M."/>
            <person name="Bellec A."/>
            <person name="Berger A."/>
            <person name="Berges H."/>
            <person name="Bidwell S."/>
            <person name="Bisseling T."/>
            <person name="Choisne N."/>
            <person name="Couloux A."/>
            <person name="Denny R."/>
            <person name="Deshpande S."/>
            <person name="Dai X."/>
            <person name="Doyle J.J."/>
            <person name="Dudez A.M."/>
            <person name="Farmer A.D."/>
            <person name="Fouteau S."/>
            <person name="Franken C."/>
            <person name="Gibelin C."/>
            <person name="Gish J."/>
            <person name="Goldstein S."/>
            <person name="Gonzalez A.J."/>
            <person name="Green P.J."/>
            <person name="Hallab A."/>
            <person name="Hartog M."/>
            <person name="Hua A."/>
            <person name="Humphray S.J."/>
            <person name="Jeong D.H."/>
            <person name="Jing Y."/>
            <person name="Jocker A."/>
            <person name="Kenton S.M."/>
            <person name="Kim D.J."/>
            <person name="Klee K."/>
            <person name="Lai H."/>
            <person name="Lang C."/>
            <person name="Lin S."/>
            <person name="Macmil S.L."/>
            <person name="Magdelenat G."/>
            <person name="Matthews L."/>
            <person name="McCorrison J."/>
            <person name="Monaghan E.L."/>
            <person name="Mun J.H."/>
            <person name="Najar F.Z."/>
            <person name="Nicholson C."/>
            <person name="Noirot C."/>
            <person name="O'Bleness M."/>
            <person name="Paule C.R."/>
            <person name="Poulain J."/>
            <person name="Prion F."/>
            <person name="Qin B."/>
            <person name="Qu C."/>
            <person name="Retzel E.F."/>
            <person name="Riddle C."/>
            <person name="Sallet E."/>
            <person name="Samain S."/>
            <person name="Samson N."/>
            <person name="Sanders I."/>
            <person name="Saurat O."/>
            <person name="Scarpelli C."/>
            <person name="Schiex T."/>
            <person name="Segurens B."/>
            <person name="Severin A.J."/>
            <person name="Sherrier D.J."/>
            <person name="Shi R."/>
            <person name="Sims S."/>
            <person name="Singer S.R."/>
            <person name="Sinharoy S."/>
            <person name="Sterck L."/>
            <person name="Viollet A."/>
            <person name="Wang B.B."/>
            <person name="Wang K."/>
            <person name="Wang M."/>
            <person name="Wang X."/>
            <person name="Warfsmann J."/>
            <person name="Weissenbach J."/>
            <person name="White D.D."/>
            <person name="White J.D."/>
            <person name="Wiley G.B."/>
            <person name="Wincker P."/>
            <person name="Xing Y."/>
            <person name="Yang L."/>
            <person name="Yao Z."/>
            <person name="Ying F."/>
            <person name="Zhai J."/>
            <person name="Zhou L."/>
            <person name="Zuber A."/>
            <person name="Denarie J."/>
            <person name="Dixon R.A."/>
            <person name="May G.D."/>
            <person name="Schwartz D.C."/>
            <person name="Rogers J."/>
            <person name="Quetier F."/>
            <person name="Town C.D."/>
            <person name="Roe B.A."/>
        </authorList>
    </citation>
    <scope>NUCLEOTIDE SEQUENCE [LARGE SCALE GENOMIC DNA]</scope>
    <source>
        <strain evidence="2">A17</strain>
        <strain evidence="3 4">cv. Jemalong A17</strain>
    </source>
</reference>
<reference evidence="2 4" key="2">
    <citation type="journal article" date="2014" name="BMC Genomics">
        <title>An improved genome release (version Mt4.0) for the model legume Medicago truncatula.</title>
        <authorList>
            <person name="Tang H."/>
            <person name="Krishnakumar V."/>
            <person name="Bidwell S."/>
            <person name="Rosen B."/>
            <person name="Chan A."/>
            <person name="Zhou S."/>
            <person name="Gentzbittel L."/>
            <person name="Childs K.L."/>
            <person name="Yandell M."/>
            <person name="Gundlach H."/>
            <person name="Mayer K.F."/>
            <person name="Schwartz D.C."/>
            <person name="Town C.D."/>
        </authorList>
    </citation>
    <scope>GENOME REANNOTATION</scope>
    <source>
        <strain evidence="2">A17</strain>
        <strain evidence="3 4">cv. Jemalong A17</strain>
    </source>
</reference>
<dbReference type="AlphaFoldDB" id="A0A072UFM8"/>
<protein>
    <submittedName>
        <fullName evidence="2">Glutaredoxin family protein</fullName>
    </submittedName>
</protein>
<evidence type="ECO:0000313" key="4">
    <source>
        <dbReference type="Proteomes" id="UP000002051"/>
    </source>
</evidence>